<dbReference type="GO" id="GO:0008474">
    <property type="term" value="F:palmitoyl-(protein) hydrolase activity"/>
    <property type="evidence" value="ECO:0007669"/>
    <property type="project" value="TreeGrafter"/>
</dbReference>
<dbReference type="PANTHER" id="PTHR12277:SF81">
    <property type="entry name" value="PROTEIN ABHD13"/>
    <property type="match status" value="1"/>
</dbReference>
<feature type="region of interest" description="Disordered" evidence="2">
    <location>
        <begin position="904"/>
        <end position="923"/>
    </location>
</feature>
<dbReference type="Gene3D" id="3.40.50.1820">
    <property type="entry name" value="alpha/beta hydrolase"/>
    <property type="match status" value="1"/>
</dbReference>
<feature type="region of interest" description="Disordered" evidence="2">
    <location>
        <begin position="125"/>
        <end position="144"/>
    </location>
</feature>
<feature type="domain" description="Serine aminopeptidase S33" evidence="3">
    <location>
        <begin position="326"/>
        <end position="391"/>
    </location>
</feature>
<dbReference type="Proteomes" id="UP000054937">
    <property type="component" value="Unassembled WGS sequence"/>
</dbReference>
<protein>
    <recommendedName>
        <fullName evidence="3">Serine aminopeptidase S33 domain-containing protein</fullName>
    </recommendedName>
</protein>
<dbReference type="SUPFAM" id="SSF53474">
    <property type="entry name" value="alpha/beta-Hydrolases"/>
    <property type="match status" value="1"/>
</dbReference>
<dbReference type="InterPro" id="IPR029058">
    <property type="entry name" value="AB_hydrolase_fold"/>
</dbReference>
<feature type="coiled-coil region" evidence="1">
    <location>
        <begin position="526"/>
        <end position="580"/>
    </location>
</feature>
<evidence type="ECO:0000259" key="3">
    <source>
        <dbReference type="Pfam" id="PF12146"/>
    </source>
</evidence>
<dbReference type="OrthoDB" id="10249433at2759"/>
<evidence type="ECO:0000256" key="1">
    <source>
        <dbReference type="SAM" id="Coils"/>
    </source>
</evidence>
<accession>A0A0V0QQS5</accession>
<feature type="region of interest" description="Disordered" evidence="2">
    <location>
        <begin position="934"/>
        <end position="958"/>
    </location>
</feature>
<dbReference type="EMBL" id="LDAU01000114">
    <property type="protein sequence ID" value="KRX04633.1"/>
    <property type="molecule type" value="Genomic_DNA"/>
</dbReference>
<proteinExistence type="predicted"/>
<feature type="region of interest" description="Disordered" evidence="2">
    <location>
        <begin position="647"/>
        <end position="670"/>
    </location>
</feature>
<evidence type="ECO:0000313" key="5">
    <source>
        <dbReference type="Proteomes" id="UP000054937"/>
    </source>
</evidence>
<gene>
    <name evidence="4" type="ORF">PPERSA_04448</name>
</gene>
<dbReference type="InterPro" id="IPR022742">
    <property type="entry name" value="Hydrolase_4"/>
</dbReference>
<sequence length="1090" mass="128370">MEQMFGIDMASRSEKRFTKLKLVLNQLKKNKDAQYKKISHLLQNQQTRYSFNQEETDYNYDDIVSIRHTILLLNTSYEGLQQNQKLSKNQQVFFQALKQFNQLLQESQIQYHDANEIQNQINKQKNQIDAKQDEKEENKNNFNEEDLNENEVNIQLQEILVEGQNLNLKRLIQDKYEFFMNDLFEQIAYIDEDTENKLVNSINCLIAIFREIKRKKTTFKEKWNDLFFQDTLGTLDQLRQELILNLNGKRFFLKTKDKKKIDCMFIPCPEQLQHNNRLKHMEDKLSPELIQRYKEDQVGPTLIYCNPNAGYYECLYYDSEWVEFYQKLGMNIVLWNYRGYGRSEGNPTPQRIQKDSEQLVDYVRNEFQVKNIAVHGQSLGGMFATNIGRKKNIQFLLADRTFGVLSDVATYGLGRVIAFDPKDEVIPYLASLKSNVSRYQISAQKLKHIPFIHNSNEHYDQCENLEELKYRDQNQSLIFTMRRKYNQKVRSFGLYCKQTWRKDQILREGAKLLLNDREIIQMHYALQRITDIIKETINQKEKEENHYFKQLYKGSKPSKIKQQLQNIAILNDKEELEERQYQFYNLGNSTTNITETSTIYSSNIQNASQTQNFEQSNCDNNITNIDTNIKQDITNNNKTQNNKKELIDYNSNNNSNQNSINNSQSKSPIGKELAQSFRESQVGSGSKLEMSPDQIQSLNMTLEDFITSVTDRRGSDDNLIGFEGIKQEVKLQEQKDILGQIPENLKKSEDFQYFCINIYQILDYFEAGGVTLADIFTLFQGQNTIFLLEQFLINIQIYGSNQPWKIIKNNLKDIKQYKRLAYSKLRNGLKQFNFILEEQKRNMDSQQDTIKQQIIEDIQIIKKYITIIYSKMDYAEFEESYLNINNNSLNNQSQKDYSNLYQKKDTSSLENSKQSTYKKPKKSKEIELTDLTKNLKDADNQIPQDKFDNPDSNNLDDSLQKKEKYTDYQQNSISVNISQHQNINLENQNKISNNNNNNYTVNYDNNQNCVKLNIKNNIDNMYFQFQPSHLMILTCGHNGIYSRSESGAYEKFLKASGIIPDYEVLSQIYQKKIIQQEFKSNLKENENAEL</sequence>
<dbReference type="AlphaFoldDB" id="A0A0V0QQS5"/>
<comment type="caution">
    <text evidence="4">The sequence shown here is derived from an EMBL/GenBank/DDBJ whole genome shotgun (WGS) entry which is preliminary data.</text>
</comment>
<dbReference type="Pfam" id="PF12146">
    <property type="entry name" value="Hydrolase_4"/>
    <property type="match status" value="1"/>
</dbReference>
<feature type="compositionally biased region" description="Basic and acidic residues" evidence="2">
    <location>
        <begin position="126"/>
        <end position="139"/>
    </location>
</feature>
<dbReference type="OMA" id="AYFITNI"/>
<feature type="compositionally biased region" description="Basic and acidic residues" evidence="2">
    <location>
        <begin position="934"/>
        <end position="949"/>
    </location>
</feature>
<reference evidence="4 5" key="1">
    <citation type="journal article" date="2015" name="Sci. Rep.">
        <title>Genome of the facultative scuticociliatosis pathogen Pseudocohnilembus persalinus provides insight into its virulence through horizontal gene transfer.</title>
        <authorList>
            <person name="Xiong J."/>
            <person name="Wang G."/>
            <person name="Cheng J."/>
            <person name="Tian M."/>
            <person name="Pan X."/>
            <person name="Warren A."/>
            <person name="Jiang C."/>
            <person name="Yuan D."/>
            <person name="Miao W."/>
        </authorList>
    </citation>
    <scope>NUCLEOTIDE SEQUENCE [LARGE SCALE GENOMIC DNA]</scope>
    <source>
        <strain evidence="4">36N120E</strain>
    </source>
</reference>
<feature type="compositionally biased region" description="Low complexity" evidence="2">
    <location>
        <begin position="650"/>
        <end position="665"/>
    </location>
</feature>
<evidence type="ECO:0000313" key="4">
    <source>
        <dbReference type="EMBL" id="KRX04633.1"/>
    </source>
</evidence>
<keyword evidence="1" id="KW-0175">Coiled coil</keyword>
<dbReference type="InParanoid" id="A0A0V0QQS5"/>
<evidence type="ECO:0000256" key="2">
    <source>
        <dbReference type="SAM" id="MobiDB-lite"/>
    </source>
</evidence>
<keyword evidence="5" id="KW-1185">Reference proteome</keyword>
<dbReference type="GO" id="GO:0016020">
    <property type="term" value="C:membrane"/>
    <property type="evidence" value="ECO:0007669"/>
    <property type="project" value="TreeGrafter"/>
</dbReference>
<organism evidence="4 5">
    <name type="scientific">Pseudocohnilembus persalinus</name>
    <name type="common">Ciliate</name>
    <dbReference type="NCBI Taxonomy" id="266149"/>
    <lineage>
        <taxon>Eukaryota</taxon>
        <taxon>Sar</taxon>
        <taxon>Alveolata</taxon>
        <taxon>Ciliophora</taxon>
        <taxon>Intramacronucleata</taxon>
        <taxon>Oligohymenophorea</taxon>
        <taxon>Scuticociliatia</taxon>
        <taxon>Philasterida</taxon>
        <taxon>Pseudocohnilembidae</taxon>
        <taxon>Pseudocohnilembus</taxon>
    </lineage>
</organism>
<name>A0A0V0QQS5_PSEPJ</name>
<dbReference type="PANTHER" id="PTHR12277">
    <property type="entry name" value="ALPHA/BETA HYDROLASE DOMAIN-CONTAINING PROTEIN"/>
    <property type="match status" value="1"/>
</dbReference>